<evidence type="ECO:0000256" key="20">
    <source>
        <dbReference type="ARBA" id="ARBA00053807"/>
    </source>
</evidence>
<dbReference type="PANTHER" id="PTHR24056">
    <property type="entry name" value="CELL DIVISION PROTEIN KINASE"/>
    <property type="match status" value="1"/>
</dbReference>
<dbReference type="PROSITE" id="PS50011">
    <property type="entry name" value="PROTEIN_KINASE_DOM"/>
    <property type="match status" value="1"/>
</dbReference>
<comment type="subunit">
    <text evidence="4">Component of the Mediator complex.</text>
</comment>
<comment type="catalytic activity">
    <reaction evidence="19">
        <text>[DNA-directed RNA polymerase] + ATP = phospho-[DNA-directed RNA polymerase] + ADP + H(+)</text>
        <dbReference type="Rhea" id="RHEA:10216"/>
        <dbReference type="Rhea" id="RHEA-COMP:11321"/>
        <dbReference type="Rhea" id="RHEA-COMP:11322"/>
        <dbReference type="ChEBI" id="CHEBI:15378"/>
        <dbReference type="ChEBI" id="CHEBI:30616"/>
        <dbReference type="ChEBI" id="CHEBI:43176"/>
        <dbReference type="ChEBI" id="CHEBI:68546"/>
        <dbReference type="ChEBI" id="CHEBI:456216"/>
        <dbReference type="EC" id="2.7.11.23"/>
    </reaction>
</comment>
<sequence length="516" mass="59782">MIDYQFKEELTQKRERVEDLFYFEGSKVGRGTYGLVFKAIPKTQNERYPKKEYALKLIEGNGFSTSACREIALLRELKHPNLIRLQRVFLTNEKKVWLLLDYAEHDLWHIIKYHRGAKAKKQPVLVPRGMVKSVLYQILEGIHYLHQNWILHRDLKPANILVMGEGPGVQRGRVKIADMGFARVFHNPLKPLADLDPVVVTFWYRAPELLLGAKHYTKAIDVWAIGCIFAELLTAEPLFFCREEDIKAQSPYHQEQLNRIFVVMGYPTESDWPDLKRMPNYPNLTHDFRKKDFAQCTLQRYMEKHRVSHDTADFRLLCRLLTMDPEKRVSCKEAMEDEYFRQDPRPTEDVFRGYNIPYPKREFLTDGDEDKKREVQNQAQLANQSAVETSSEPNSKRMRLQAATINQSAGASAHEFARQNTVAATSDVMTSGSVNVGLHQQPMPPMYSAPRPPPYQQPMQSQPISAPMMPPHNQHIMAQQQMMNMSQGQPMMNPSHGQYMMPGQQPSQWGQHYGHQ</sequence>
<dbReference type="GO" id="GO:0008353">
    <property type="term" value="F:RNA polymerase II CTD heptapeptide repeat kinase activity"/>
    <property type="evidence" value="ECO:0007669"/>
    <property type="project" value="UniProtKB-EC"/>
</dbReference>
<keyword evidence="8" id="KW-0808">Transferase</keyword>
<evidence type="ECO:0000256" key="12">
    <source>
        <dbReference type="ARBA" id="ARBA00023015"/>
    </source>
</evidence>
<dbReference type="Pfam" id="PF00069">
    <property type="entry name" value="Pkinase"/>
    <property type="match status" value="1"/>
</dbReference>
<evidence type="ECO:0000256" key="4">
    <source>
        <dbReference type="ARBA" id="ARBA00011837"/>
    </source>
</evidence>
<evidence type="ECO:0000256" key="23">
    <source>
        <dbReference type="PROSITE-ProRule" id="PRU10141"/>
    </source>
</evidence>
<evidence type="ECO:0000256" key="18">
    <source>
        <dbReference type="ARBA" id="ARBA00048367"/>
    </source>
</evidence>
<evidence type="ECO:0000256" key="14">
    <source>
        <dbReference type="ARBA" id="ARBA00023242"/>
    </source>
</evidence>
<keyword evidence="7" id="KW-0723">Serine/threonine-protein kinase</keyword>
<evidence type="ECO:0000256" key="6">
    <source>
        <dbReference type="ARBA" id="ARBA00012425"/>
    </source>
</evidence>
<comment type="catalytic activity">
    <reaction evidence="18">
        <text>L-seryl-[protein] + ATP = O-phospho-L-seryl-[protein] + ADP + H(+)</text>
        <dbReference type="Rhea" id="RHEA:17989"/>
        <dbReference type="Rhea" id="RHEA-COMP:9863"/>
        <dbReference type="Rhea" id="RHEA-COMP:11604"/>
        <dbReference type="ChEBI" id="CHEBI:15378"/>
        <dbReference type="ChEBI" id="CHEBI:29999"/>
        <dbReference type="ChEBI" id="CHEBI:30616"/>
        <dbReference type="ChEBI" id="CHEBI:83421"/>
        <dbReference type="ChEBI" id="CHEBI:456216"/>
        <dbReference type="EC" id="2.7.11.22"/>
    </reaction>
</comment>
<evidence type="ECO:0000256" key="17">
    <source>
        <dbReference type="ARBA" id="ARBA00047811"/>
    </source>
</evidence>
<evidence type="ECO:0000256" key="15">
    <source>
        <dbReference type="ARBA" id="ARBA00039268"/>
    </source>
</evidence>
<dbReference type="EC" id="2.7.11.22" evidence="6"/>
<name>A0AAF3EYI5_9BILA</name>
<comment type="function">
    <text evidence="20">Component of the Mediator complex, a coactivator involved in regulated gene transcription of nearly all RNA polymerase II-dependent genes. Mediator functions as a bridge to convey information from gene-specific regulatory proteins to the basal RNA polymerase II transcription machinery. Mediator is recruited to promoters by direct interactions with regulatory proteins and serves as a scaffold for the assembly of a functional pre-initiation complex with RNA polymerase II and the general transcription factors. Phosphorylates the CTD (C-terminal domain) of the large subunit of RNA polymerase II (RNAp II), which may inhibit the formation of a transcription initiation complex.</text>
</comment>
<evidence type="ECO:0000313" key="26">
    <source>
        <dbReference type="Proteomes" id="UP000887575"/>
    </source>
</evidence>
<dbReference type="Gene3D" id="1.10.510.10">
    <property type="entry name" value="Transferase(Phosphotransferase) domain 1"/>
    <property type="match status" value="1"/>
</dbReference>
<protein>
    <recommendedName>
        <fullName evidence="15">Cyclin-dependent kinase 8</fullName>
        <ecNumber evidence="6">2.7.11.22</ecNumber>
        <ecNumber evidence="5">2.7.11.23</ecNumber>
    </recommendedName>
    <alternativeName>
        <fullName evidence="16">Cell division protein kinase 8</fullName>
    </alternativeName>
    <alternativeName>
        <fullName evidence="22">Mediator complex subunit cdk-8</fullName>
    </alternativeName>
    <alternativeName>
        <fullName evidence="21">Mediator of RNA polymerase II transcription subunit cdk-8</fullName>
    </alternativeName>
</protein>
<comment type="catalytic activity">
    <reaction evidence="17">
        <text>L-threonyl-[protein] + ATP = O-phospho-L-threonyl-[protein] + ADP + H(+)</text>
        <dbReference type="Rhea" id="RHEA:46608"/>
        <dbReference type="Rhea" id="RHEA-COMP:11060"/>
        <dbReference type="Rhea" id="RHEA-COMP:11605"/>
        <dbReference type="ChEBI" id="CHEBI:15378"/>
        <dbReference type="ChEBI" id="CHEBI:30013"/>
        <dbReference type="ChEBI" id="CHEBI:30616"/>
        <dbReference type="ChEBI" id="CHEBI:61977"/>
        <dbReference type="ChEBI" id="CHEBI:456216"/>
        <dbReference type="EC" id="2.7.11.22"/>
    </reaction>
</comment>
<dbReference type="GO" id="GO:0005524">
    <property type="term" value="F:ATP binding"/>
    <property type="evidence" value="ECO:0007669"/>
    <property type="project" value="UniProtKB-UniRule"/>
</dbReference>
<comment type="cofactor">
    <cofactor evidence="1">
        <name>Mg(2+)</name>
        <dbReference type="ChEBI" id="CHEBI:18420"/>
    </cofactor>
</comment>
<dbReference type="PROSITE" id="PS00107">
    <property type="entry name" value="PROTEIN_KINASE_ATP"/>
    <property type="match status" value="1"/>
</dbReference>
<evidence type="ECO:0000313" key="27">
    <source>
        <dbReference type="WBParaSite" id="MBELARI_LOCUS19266"/>
    </source>
</evidence>
<dbReference type="InterPro" id="IPR011009">
    <property type="entry name" value="Kinase-like_dom_sf"/>
</dbReference>
<keyword evidence="11 23" id="KW-0067">ATP-binding</keyword>
<dbReference type="AlphaFoldDB" id="A0AAF3EYI5"/>
<dbReference type="EC" id="2.7.11.23" evidence="5"/>
<keyword evidence="26" id="KW-1185">Reference proteome</keyword>
<feature type="domain" description="Protein kinase" evidence="25">
    <location>
        <begin position="22"/>
        <end position="340"/>
    </location>
</feature>
<keyword evidence="13" id="KW-0804">Transcription</keyword>
<feature type="compositionally biased region" description="Polar residues" evidence="24">
    <location>
        <begin position="376"/>
        <end position="393"/>
    </location>
</feature>
<dbReference type="SUPFAM" id="SSF56112">
    <property type="entry name" value="Protein kinase-like (PK-like)"/>
    <property type="match status" value="1"/>
</dbReference>
<evidence type="ECO:0000256" key="10">
    <source>
        <dbReference type="ARBA" id="ARBA00022777"/>
    </source>
</evidence>
<evidence type="ECO:0000256" key="24">
    <source>
        <dbReference type="SAM" id="MobiDB-lite"/>
    </source>
</evidence>
<evidence type="ECO:0000256" key="2">
    <source>
        <dbReference type="ARBA" id="ARBA00004123"/>
    </source>
</evidence>
<dbReference type="InterPro" id="IPR050108">
    <property type="entry name" value="CDK"/>
</dbReference>
<dbReference type="PROSITE" id="PS00108">
    <property type="entry name" value="PROTEIN_KINASE_ST"/>
    <property type="match status" value="1"/>
</dbReference>
<evidence type="ECO:0000256" key="21">
    <source>
        <dbReference type="ARBA" id="ARBA00082704"/>
    </source>
</evidence>
<evidence type="ECO:0000256" key="8">
    <source>
        <dbReference type="ARBA" id="ARBA00022679"/>
    </source>
</evidence>
<feature type="compositionally biased region" description="Polar residues" evidence="24">
    <location>
        <begin position="487"/>
        <end position="496"/>
    </location>
</feature>
<dbReference type="PANTHER" id="PTHR24056:SF495">
    <property type="entry name" value="CYCLIN-DEPENDENT KINASE 8-RELATED"/>
    <property type="match status" value="1"/>
</dbReference>
<keyword evidence="10" id="KW-0418">Kinase</keyword>
<evidence type="ECO:0000256" key="3">
    <source>
        <dbReference type="ARBA" id="ARBA00006485"/>
    </source>
</evidence>
<dbReference type="CDD" id="cd07842">
    <property type="entry name" value="STKc_CDK8_like"/>
    <property type="match status" value="1"/>
</dbReference>
<evidence type="ECO:0000256" key="19">
    <source>
        <dbReference type="ARBA" id="ARBA00049280"/>
    </source>
</evidence>
<feature type="region of interest" description="Disordered" evidence="24">
    <location>
        <begin position="361"/>
        <end position="396"/>
    </location>
</feature>
<accession>A0AAF3EYI5</accession>
<keyword evidence="12" id="KW-0805">Transcription regulation</keyword>
<dbReference type="WBParaSite" id="MBELARI_LOCUS19266">
    <property type="protein sequence ID" value="MBELARI_LOCUS19266"/>
    <property type="gene ID" value="MBELARI_LOCUS19266"/>
</dbReference>
<keyword evidence="9 23" id="KW-0547">Nucleotide-binding</keyword>
<evidence type="ECO:0000256" key="7">
    <source>
        <dbReference type="ARBA" id="ARBA00022527"/>
    </source>
</evidence>
<evidence type="ECO:0000256" key="22">
    <source>
        <dbReference type="ARBA" id="ARBA00083351"/>
    </source>
</evidence>
<evidence type="ECO:0000256" key="9">
    <source>
        <dbReference type="ARBA" id="ARBA00022741"/>
    </source>
</evidence>
<dbReference type="SMART" id="SM00220">
    <property type="entry name" value="S_TKc"/>
    <property type="match status" value="1"/>
</dbReference>
<dbReference type="FunFam" id="1.10.510.10:FF:000088">
    <property type="entry name" value="cyclin-dependent kinase 8 isoform X1"/>
    <property type="match status" value="1"/>
</dbReference>
<evidence type="ECO:0000259" key="25">
    <source>
        <dbReference type="PROSITE" id="PS50011"/>
    </source>
</evidence>
<dbReference type="FunFam" id="3.30.200.20:FF:000707">
    <property type="entry name" value="Cyclin dependent kinase 19"/>
    <property type="match status" value="1"/>
</dbReference>
<dbReference type="Proteomes" id="UP000887575">
    <property type="component" value="Unassembled WGS sequence"/>
</dbReference>
<evidence type="ECO:0000256" key="11">
    <source>
        <dbReference type="ARBA" id="ARBA00022840"/>
    </source>
</evidence>
<evidence type="ECO:0000256" key="13">
    <source>
        <dbReference type="ARBA" id="ARBA00023163"/>
    </source>
</evidence>
<dbReference type="GO" id="GO:0004693">
    <property type="term" value="F:cyclin-dependent protein serine/threonine kinase activity"/>
    <property type="evidence" value="ECO:0007669"/>
    <property type="project" value="UniProtKB-EC"/>
</dbReference>
<comment type="similarity">
    <text evidence="3">Belongs to the protein kinase superfamily. CMGC Ser/Thr protein kinase family. CDC2/CDKX subfamily.</text>
</comment>
<keyword evidence="14" id="KW-0539">Nucleus</keyword>
<dbReference type="InterPro" id="IPR000719">
    <property type="entry name" value="Prot_kinase_dom"/>
</dbReference>
<proteinExistence type="inferred from homology"/>
<dbReference type="GO" id="GO:0005634">
    <property type="term" value="C:nucleus"/>
    <property type="evidence" value="ECO:0007669"/>
    <property type="project" value="UniProtKB-SubCell"/>
</dbReference>
<evidence type="ECO:0000256" key="5">
    <source>
        <dbReference type="ARBA" id="ARBA00012409"/>
    </source>
</evidence>
<evidence type="ECO:0000256" key="16">
    <source>
        <dbReference type="ARBA" id="ARBA00041245"/>
    </source>
</evidence>
<reference evidence="27" key="1">
    <citation type="submission" date="2024-02" db="UniProtKB">
        <authorList>
            <consortium name="WormBaseParasite"/>
        </authorList>
    </citation>
    <scope>IDENTIFICATION</scope>
</reference>
<feature type="binding site" evidence="23">
    <location>
        <position position="56"/>
    </location>
    <ligand>
        <name>ATP</name>
        <dbReference type="ChEBI" id="CHEBI:30616"/>
    </ligand>
</feature>
<feature type="compositionally biased region" description="Basic and acidic residues" evidence="24">
    <location>
        <begin position="361"/>
        <end position="375"/>
    </location>
</feature>
<feature type="region of interest" description="Disordered" evidence="24">
    <location>
        <begin position="487"/>
        <end position="516"/>
    </location>
</feature>
<dbReference type="Gene3D" id="3.30.200.20">
    <property type="entry name" value="Phosphorylase Kinase, domain 1"/>
    <property type="match status" value="1"/>
</dbReference>
<evidence type="ECO:0000256" key="1">
    <source>
        <dbReference type="ARBA" id="ARBA00001946"/>
    </source>
</evidence>
<comment type="subcellular location">
    <subcellularLocation>
        <location evidence="2">Nucleus</location>
    </subcellularLocation>
</comment>
<dbReference type="InterPro" id="IPR017441">
    <property type="entry name" value="Protein_kinase_ATP_BS"/>
</dbReference>
<organism evidence="26 27">
    <name type="scientific">Mesorhabditis belari</name>
    <dbReference type="NCBI Taxonomy" id="2138241"/>
    <lineage>
        <taxon>Eukaryota</taxon>
        <taxon>Metazoa</taxon>
        <taxon>Ecdysozoa</taxon>
        <taxon>Nematoda</taxon>
        <taxon>Chromadorea</taxon>
        <taxon>Rhabditida</taxon>
        <taxon>Rhabditina</taxon>
        <taxon>Rhabditomorpha</taxon>
        <taxon>Rhabditoidea</taxon>
        <taxon>Rhabditidae</taxon>
        <taxon>Mesorhabditinae</taxon>
        <taxon>Mesorhabditis</taxon>
    </lineage>
</organism>
<dbReference type="InterPro" id="IPR008271">
    <property type="entry name" value="Ser/Thr_kinase_AS"/>
</dbReference>